<dbReference type="AlphaFoldDB" id="A0A1G8MAF1"/>
<organism evidence="1 2">
    <name type="scientific">Aneurinibacillus migulanus</name>
    <name type="common">Bacillus migulanus</name>
    <dbReference type="NCBI Taxonomy" id="47500"/>
    <lineage>
        <taxon>Bacteria</taxon>
        <taxon>Bacillati</taxon>
        <taxon>Bacillota</taxon>
        <taxon>Bacilli</taxon>
        <taxon>Bacillales</taxon>
        <taxon>Paenibacillaceae</taxon>
        <taxon>Aneurinibacillus group</taxon>
        <taxon>Aneurinibacillus</taxon>
    </lineage>
</organism>
<name>A0A1G8MAF1_ANEMI</name>
<proteinExistence type="predicted"/>
<dbReference type="EMBL" id="FNED01000006">
    <property type="protein sequence ID" value="SDI64835.1"/>
    <property type="molecule type" value="Genomic_DNA"/>
</dbReference>
<sequence>MKKRKKAIKIRMMIKESAYGRVLFLSHKKVDAAIKQASGIYFPPSEFFLLCLFSRSGNMFV</sequence>
<accession>A0A1G8MAF1</accession>
<protein>
    <submittedName>
        <fullName evidence="1">Uncharacterized protein</fullName>
    </submittedName>
</protein>
<evidence type="ECO:0000313" key="1">
    <source>
        <dbReference type="EMBL" id="SDI64835.1"/>
    </source>
</evidence>
<dbReference type="Proteomes" id="UP000182836">
    <property type="component" value="Unassembled WGS sequence"/>
</dbReference>
<gene>
    <name evidence="1" type="ORF">SAMN04487909_10633</name>
</gene>
<evidence type="ECO:0000313" key="2">
    <source>
        <dbReference type="Proteomes" id="UP000182836"/>
    </source>
</evidence>
<reference evidence="1 2" key="1">
    <citation type="submission" date="2016-10" db="EMBL/GenBank/DDBJ databases">
        <authorList>
            <person name="de Groot N.N."/>
        </authorList>
    </citation>
    <scope>NUCLEOTIDE SEQUENCE [LARGE SCALE GENOMIC DNA]</scope>
    <source>
        <strain evidence="1 2">DSM 2895</strain>
    </source>
</reference>